<dbReference type="EMBL" id="HQ317390">
    <property type="protein sequence ID" value="AFK66620.1"/>
    <property type="molecule type" value="Genomic_DNA"/>
</dbReference>
<protein>
    <submittedName>
        <fullName evidence="1">Thiamine pyrophosphate enzyme family protein</fullName>
    </submittedName>
</protein>
<evidence type="ECO:0000313" key="2">
    <source>
        <dbReference type="Proteomes" id="UP000005266"/>
    </source>
</evidence>
<dbReference type="KEGG" id="vg:13165441"/>
<sequence>MISDYRRIELDMLKPIQMTLLSRQRKLEFQYSSRCDLQLVSGNIVKHYGASSRKGWIGIVIGASTGTDRIDVVWLLNDGGNDINKEFFAKSKSYVGVPQSYSNQWTIEGFRLCTNVTNIYDHETGVYPFNVKPKRVLIKKADKEKEPVKEVEKKVEPKEKFIIWSPSGTRNPTKVHDTLTVATKVAVDMAIKHNKEFFVCKLVVKTKPLKKARIIQL</sequence>
<dbReference type="Proteomes" id="UP000005266">
    <property type="component" value="Segment"/>
</dbReference>
<evidence type="ECO:0000313" key="1">
    <source>
        <dbReference type="EMBL" id="AFK66620.1"/>
    </source>
</evidence>
<dbReference type="RefSeq" id="YP_006489210.1">
    <property type="nucleotide sequence ID" value="NC_018088.1"/>
</dbReference>
<accession>I3UMA5</accession>
<keyword evidence="2" id="KW-1185">Reference proteome</keyword>
<gene>
    <name evidence="1" type="ORF">COPG_00024</name>
</gene>
<dbReference type="GeneID" id="13165441"/>
<proteinExistence type="predicted"/>
<name>I3UMA5_9CAUD</name>
<organism evidence="1 2">
    <name type="scientific">Colwellia phage 9A</name>
    <dbReference type="NCBI Taxonomy" id="765765"/>
    <lineage>
        <taxon>Viruses</taxon>
        <taxon>Duplodnaviria</taxon>
        <taxon>Heunggongvirae</taxon>
        <taxon>Uroviricota</taxon>
        <taxon>Caudoviricetes</taxon>
        <taxon>Franklinbayvirus</taxon>
        <taxon>Franklinbayvirus fv9A</taxon>
    </lineage>
</organism>
<reference evidence="1 2" key="1">
    <citation type="journal article" date="2013" name="Extremophiles">
        <title>Genomic analysis of cold-active Colwelliaphage 9A and psychrophilic phage-host interactions.</title>
        <authorList>
            <person name="Colangelo-Lillis J.R."/>
            <person name="Deming J.W."/>
        </authorList>
    </citation>
    <scope>NUCLEOTIDE SEQUENCE [LARGE SCALE GENOMIC DNA]</scope>
    <source>
        <strain evidence="1">9A</strain>
    </source>
</reference>